<feature type="compositionally biased region" description="Polar residues" evidence="1">
    <location>
        <begin position="117"/>
        <end position="128"/>
    </location>
</feature>
<evidence type="ECO:0000256" key="1">
    <source>
        <dbReference type="SAM" id="MobiDB-lite"/>
    </source>
</evidence>
<dbReference type="AlphaFoldDB" id="A0AAD7EUA1"/>
<feature type="region of interest" description="Disordered" evidence="1">
    <location>
        <begin position="45"/>
        <end position="231"/>
    </location>
</feature>
<gene>
    <name evidence="2" type="ORF">DFH08DRAFT_113673</name>
</gene>
<evidence type="ECO:0000313" key="3">
    <source>
        <dbReference type="Proteomes" id="UP001218218"/>
    </source>
</evidence>
<keyword evidence="3" id="KW-1185">Reference proteome</keyword>
<evidence type="ECO:0000313" key="2">
    <source>
        <dbReference type="EMBL" id="KAJ7350602.1"/>
    </source>
</evidence>
<name>A0AAD7EUA1_9AGAR</name>
<reference evidence="2" key="1">
    <citation type="submission" date="2023-03" db="EMBL/GenBank/DDBJ databases">
        <title>Massive genome expansion in bonnet fungi (Mycena s.s.) driven by repeated elements and novel gene families across ecological guilds.</title>
        <authorList>
            <consortium name="Lawrence Berkeley National Laboratory"/>
            <person name="Harder C.B."/>
            <person name="Miyauchi S."/>
            <person name="Viragh M."/>
            <person name="Kuo A."/>
            <person name="Thoen E."/>
            <person name="Andreopoulos B."/>
            <person name="Lu D."/>
            <person name="Skrede I."/>
            <person name="Drula E."/>
            <person name="Henrissat B."/>
            <person name="Morin E."/>
            <person name="Kohler A."/>
            <person name="Barry K."/>
            <person name="LaButti K."/>
            <person name="Morin E."/>
            <person name="Salamov A."/>
            <person name="Lipzen A."/>
            <person name="Mereny Z."/>
            <person name="Hegedus B."/>
            <person name="Baldrian P."/>
            <person name="Stursova M."/>
            <person name="Weitz H."/>
            <person name="Taylor A."/>
            <person name="Grigoriev I.V."/>
            <person name="Nagy L.G."/>
            <person name="Martin F."/>
            <person name="Kauserud H."/>
        </authorList>
    </citation>
    <scope>NUCLEOTIDE SEQUENCE</scope>
    <source>
        <strain evidence="2">CBHHK002</strain>
    </source>
</reference>
<dbReference type="EMBL" id="JARIHO010000014">
    <property type="protein sequence ID" value="KAJ7350602.1"/>
    <property type="molecule type" value="Genomic_DNA"/>
</dbReference>
<dbReference type="Proteomes" id="UP001218218">
    <property type="component" value="Unassembled WGS sequence"/>
</dbReference>
<organism evidence="2 3">
    <name type="scientific">Mycena albidolilacea</name>
    <dbReference type="NCBI Taxonomy" id="1033008"/>
    <lineage>
        <taxon>Eukaryota</taxon>
        <taxon>Fungi</taxon>
        <taxon>Dikarya</taxon>
        <taxon>Basidiomycota</taxon>
        <taxon>Agaricomycotina</taxon>
        <taxon>Agaricomycetes</taxon>
        <taxon>Agaricomycetidae</taxon>
        <taxon>Agaricales</taxon>
        <taxon>Marasmiineae</taxon>
        <taxon>Mycenaceae</taxon>
        <taxon>Mycena</taxon>
    </lineage>
</organism>
<proteinExistence type="predicted"/>
<feature type="region of interest" description="Disordered" evidence="1">
    <location>
        <begin position="249"/>
        <end position="286"/>
    </location>
</feature>
<protein>
    <submittedName>
        <fullName evidence="2">Uncharacterized protein</fullName>
    </submittedName>
</protein>
<comment type="caution">
    <text evidence="2">The sequence shown here is derived from an EMBL/GenBank/DDBJ whole genome shotgun (WGS) entry which is preliminary data.</text>
</comment>
<accession>A0AAD7EUA1</accession>
<feature type="compositionally biased region" description="Basic residues" evidence="1">
    <location>
        <begin position="74"/>
        <end position="86"/>
    </location>
</feature>
<sequence>MAFFANSTNFKISGGSFNVIHGDSNHETHTYSTLASNSYNDFPDNDYPYSNYPDNYPDENPSYRHYDQYAPRPSRGRRPSHHRSQRRYQEHGPYGYAEYYEDGQSEGHYNGRHAPQGSPSPFETSLRSPSRHVEISGGEFTHTRTRNATRHYHPDFAENSTSESEDPTPASSETDFLSCGNDIAPVTPDLDPSTDITMPEEEAALQNGPTAVPVASADPPPPKKTPTNLEKMRRRMADMEIDGTPAVAEAVNKSPAPPRTASEGKQKSAQSFAGRMSFPFRPKAKP</sequence>
<feature type="compositionally biased region" description="Low complexity" evidence="1">
    <location>
        <begin position="45"/>
        <end position="60"/>
    </location>
</feature>